<dbReference type="PANTHER" id="PTHR34933:SF3">
    <property type="entry name" value="FLAGELLAR L-RING PROTEIN"/>
    <property type="match status" value="1"/>
</dbReference>
<keyword evidence="9" id="KW-0449">Lipoprotein</keyword>
<evidence type="ECO:0000313" key="12">
    <source>
        <dbReference type="Proteomes" id="UP000663570"/>
    </source>
</evidence>
<keyword evidence="12" id="KW-1185">Reference proteome</keyword>
<dbReference type="InterPro" id="IPR000527">
    <property type="entry name" value="Flag_Lring"/>
</dbReference>
<keyword evidence="6 9" id="KW-0472">Membrane</keyword>
<dbReference type="Proteomes" id="UP000663570">
    <property type="component" value="Chromosome"/>
</dbReference>
<dbReference type="PANTHER" id="PTHR34933">
    <property type="entry name" value="FLAGELLAR L-RING PROTEIN"/>
    <property type="match status" value="1"/>
</dbReference>
<evidence type="ECO:0000256" key="1">
    <source>
        <dbReference type="ARBA" id="ARBA00002591"/>
    </source>
</evidence>
<evidence type="ECO:0000256" key="5">
    <source>
        <dbReference type="ARBA" id="ARBA00022729"/>
    </source>
</evidence>
<dbReference type="PRINTS" id="PR01008">
    <property type="entry name" value="FLGLRINGFLGH"/>
</dbReference>
<comment type="similarity">
    <text evidence="3 9">Belongs to the FlgH family.</text>
</comment>
<protein>
    <recommendedName>
        <fullName evidence="9">Flagellar L-ring protein</fullName>
    </recommendedName>
    <alternativeName>
        <fullName evidence="9">Basal body L-ring protein</fullName>
    </alternativeName>
</protein>
<evidence type="ECO:0000256" key="8">
    <source>
        <dbReference type="ARBA" id="ARBA00023237"/>
    </source>
</evidence>
<keyword evidence="11" id="KW-0282">Flagellum</keyword>
<feature type="signal peptide" evidence="10">
    <location>
        <begin position="1"/>
        <end position="18"/>
    </location>
</feature>
<evidence type="ECO:0000256" key="7">
    <source>
        <dbReference type="ARBA" id="ARBA00023143"/>
    </source>
</evidence>
<comment type="subcellular location">
    <subcellularLocation>
        <location evidence="9">Cell outer membrane</location>
        <topology evidence="9">Lipid-anchor</topology>
    </subcellularLocation>
    <subcellularLocation>
        <location evidence="9">Bacterial flagellum basal body</location>
    </subcellularLocation>
    <subcellularLocation>
        <location evidence="2">Membrane</location>
    </subcellularLocation>
</comment>
<reference evidence="11 12" key="1">
    <citation type="submission" date="2021-02" db="EMBL/GenBank/DDBJ databases">
        <title>Niveibacterium changnyeongensis HC41.</title>
        <authorList>
            <person name="Kang M."/>
        </authorList>
    </citation>
    <scope>NUCLEOTIDE SEQUENCE [LARGE SCALE GENOMIC DNA]</scope>
    <source>
        <strain evidence="11 12">HC41</strain>
    </source>
</reference>
<evidence type="ECO:0000256" key="9">
    <source>
        <dbReference type="HAMAP-Rule" id="MF_00415"/>
    </source>
</evidence>
<gene>
    <name evidence="9" type="primary">flgH</name>
    <name evidence="11" type="ORF">JY500_09165</name>
</gene>
<keyword evidence="5 9" id="KW-0732">Signal</keyword>
<evidence type="ECO:0000256" key="10">
    <source>
        <dbReference type="SAM" id="SignalP"/>
    </source>
</evidence>
<dbReference type="EMBL" id="CP071060">
    <property type="protein sequence ID" value="QSI78751.1"/>
    <property type="molecule type" value="Genomic_DNA"/>
</dbReference>
<organism evidence="11 12">
    <name type="scientific">Niveibacterium microcysteis</name>
    <dbReference type="NCBI Taxonomy" id="2811415"/>
    <lineage>
        <taxon>Bacteria</taxon>
        <taxon>Pseudomonadati</taxon>
        <taxon>Pseudomonadota</taxon>
        <taxon>Betaproteobacteria</taxon>
        <taxon>Rhodocyclales</taxon>
        <taxon>Rhodocyclaceae</taxon>
        <taxon>Niveibacterium</taxon>
    </lineage>
</organism>
<evidence type="ECO:0000313" key="11">
    <source>
        <dbReference type="EMBL" id="QSI78751.1"/>
    </source>
</evidence>
<comment type="function">
    <text evidence="1 9">Assembles around the rod to form the L-ring and probably protects the motor/basal body from shearing forces during rotation.</text>
</comment>
<feature type="chain" id="PRO_5046601987" description="Flagellar L-ring protein" evidence="10">
    <location>
        <begin position="19"/>
        <end position="223"/>
    </location>
</feature>
<dbReference type="RefSeq" id="WP_206256132.1">
    <property type="nucleotide sequence ID" value="NZ_CP071060.1"/>
</dbReference>
<keyword evidence="11" id="KW-0969">Cilium</keyword>
<sequence length="223" mass="23858">MCRLAQLTMLMSAALLTACVTPPMTNVQQPMTTRAQPRPVSEPIAGSLFSTNAAQRGMFEDRRARLVGDTLTINLVEKTAATKNANSSASRDSEISASIPTMTKVPLKYLQGLDLAASTGNTFSGKGASSANNNFTGTITVTVIDVYPNGNLLVSGEKRVAINQGDEFIRFSGVVNPMHVTAANAVNSTQVADARIEYKGSGYIDDAQQMGWLTRFFQVISPF</sequence>
<keyword evidence="11" id="KW-0966">Cell projection</keyword>
<dbReference type="PROSITE" id="PS51257">
    <property type="entry name" value="PROKAR_LIPOPROTEIN"/>
    <property type="match status" value="1"/>
</dbReference>
<proteinExistence type="inferred from homology"/>
<name>A0ABX7MCP8_9RHOO</name>
<evidence type="ECO:0000256" key="2">
    <source>
        <dbReference type="ARBA" id="ARBA00004370"/>
    </source>
</evidence>
<accession>A0ABX7MCP8</accession>
<evidence type="ECO:0000256" key="3">
    <source>
        <dbReference type="ARBA" id="ARBA00006929"/>
    </source>
</evidence>
<dbReference type="HAMAP" id="MF_00415">
    <property type="entry name" value="FlgH"/>
    <property type="match status" value="1"/>
</dbReference>
<evidence type="ECO:0000256" key="6">
    <source>
        <dbReference type="ARBA" id="ARBA00023136"/>
    </source>
</evidence>
<dbReference type="Pfam" id="PF02107">
    <property type="entry name" value="FlgH"/>
    <property type="match status" value="1"/>
</dbReference>
<evidence type="ECO:0000256" key="4">
    <source>
        <dbReference type="ARBA" id="ARBA00011439"/>
    </source>
</evidence>
<keyword evidence="7 9" id="KW-0975">Bacterial flagellum</keyword>
<comment type="subunit">
    <text evidence="4 9">The basal body constitutes a major portion of the flagellar organelle and consists of four rings (L,P,S, and M) mounted on a central rod.</text>
</comment>
<keyword evidence="8 9" id="KW-0998">Cell outer membrane</keyword>